<dbReference type="EMBL" id="JBICCN010000400">
    <property type="protein sequence ID" value="KAL3071095.1"/>
    <property type="molecule type" value="Genomic_DNA"/>
</dbReference>
<dbReference type="Proteomes" id="UP001620645">
    <property type="component" value="Unassembled WGS sequence"/>
</dbReference>
<dbReference type="AlphaFoldDB" id="A0ABD2I162"/>
<evidence type="ECO:0000313" key="3">
    <source>
        <dbReference type="Proteomes" id="UP001620645"/>
    </source>
</evidence>
<keyword evidence="1" id="KW-0732">Signal</keyword>
<comment type="caution">
    <text evidence="2">The sequence shown here is derived from an EMBL/GenBank/DDBJ whole genome shotgun (WGS) entry which is preliminary data.</text>
</comment>
<evidence type="ECO:0000313" key="2">
    <source>
        <dbReference type="EMBL" id="KAL3071095.1"/>
    </source>
</evidence>
<protein>
    <submittedName>
        <fullName evidence="2">Uncharacterized protein</fullName>
    </submittedName>
</protein>
<sequence>MKLQSPLLPLFFFQIFFQFLADKSIGIPSYQWDSADSVQNVHKFAKFINNIYTDYDLTGQDYSVEEKRIIFNLTFVKYAAEIATFRVLDNIIGEGEAMPNLNVIGEYDSFDEFLGFLHDQKLGHKIAKAYNETVFCAAKNQISKEVVNQILQLTFSLAIRIVLCVVYEYYFTTYDIGGWQLEQLLSAFKTLSAQRGGTNENG</sequence>
<name>A0ABD2I162_HETSC</name>
<organism evidence="2 3">
    <name type="scientific">Heterodera schachtii</name>
    <name type="common">Sugarbeet cyst nematode worm</name>
    <name type="synonym">Tylenchus schachtii</name>
    <dbReference type="NCBI Taxonomy" id="97005"/>
    <lineage>
        <taxon>Eukaryota</taxon>
        <taxon>Metazoa</taxon>
        <taxon>Ecdysozoa</taxon>
        <taxon>Nematoda</taxon>
        <taxon>Chromadorea</taxon>
        <taxon>Rhabditida</taxon>
        <taxon>Tylenchina</taxon>
        <taxon>Tylenchomorpha</taxon>
        <taxon>Tylenchoidea</taxon>
        <taxon>Heteroderidae</taxon>
        <taxon>Heteroderinae</taxon>
        <taxon>Heterodera</taxon>
    </lineage>
</organism>
<feature type="chain" id="PRO_5044832879" evidence="1">
    <location>
        <begin position="27"/>
        <end position="202"/>
    </location>
</feature>
<gene>
    <name evidence="2" type="ORF">niasHS_015837</name>
</gene>
<keyword evidence="3" id="KW-1185">Reference proteome</keyword>
<reference evidence="2 3" key="1">
    <citation type="submission" date="2024-10" db="EMBL/GenBank/DDBJ databases">
        <authorList>
            <person name="Kim D."/>
        </authorList>
    </citation>
    <scope>NUCLEOTIDE SEQUENCE [LARGE SCALE GENOMIC DNA]</scope>
    <source>
        <strain evidence="2">Taebaek</strain>
    </source>
</reference>
<feature type="signal peptide" evidence="1">
    <location>
        <begin position="1"/>
        <end position="26"/>
    </location>
</feature>
<accession>A0ABD2I162</accession>
<evidence type="ECO:0000256" key="1">
    <source>
        <dbReference type="SAM" id="SignalP"/>
    </source>
</evidence>
<proteinExistence type="predicted"/>